<gene>
    <name evidence="2" type="ORF">ACFQ14_08310</name>
</gene>
<feature type="transmembrane region" description="Helical" evidence="1">
    <location>
        <begin position="6"/>
        <end position="25"/>
    </location>
</feature>
<evidence type="ECO:0000313" key="2">
    <source>
        <dbReference type="EMBL" id="MFD0916406.1"/>
    </source>
</evidence>
<keyword evidence="3" id="KW-1185">Reference proteome</keyword>
<keyword evidence="1" id="KW-1133">Transmembrane helix</keyword>
<evidence type="ECO:0000313" key="3">
    <source>
        <dbReference type="Proteomes" id="UP001597101"/>
    </source>
</evidence>
<feature type="transmembrane region" description="Helical" evidence="1">
    <location>
        <begin position="53"/>
        <end position="74"/>
    </location>
</feature>
<reference evidence="3" key="1">
    <citation type="journal article" date="2019" name="Int. J. Syst. Evol. Microbiol.">
        <title>The Global Catalogue of Microorganisms (GCM) 10K type strain sequencing project: providing services to taxonomists for standard genome sequencing and annotation.</title>
        <authorList>
            <consortium name="The Broad Institute Genomics Platform"/>
            <consortium name="The Broad Institute Genome Sequencing Center for Infectious Disease"/>
            <person name="Wu L."/>
            <person name="Ma J."/>
        </authorList>
    </citation>
    <scope>NUCLEOTIDE SEQUENCE [LARGE SCALE GENOMIC DNA]</scope>
    <source>
        <strain evidence="3">CCUG 60023</strain>
    </source>
</reference>
<organism evidence="2 3">
    <name type="scientific">Pseudahrensia aquimaris</name>
    <dbReference type="NCBI Taxonomy" id="744461"/>
    <lineage>
        <taxon>Bacteria</taxon>
        <taxon>Pseudomonadati</taxon>
        <taxon>Pseudomonadota</taxon>
        <taxon>Alphaproteobacteria</taxon>
        <taxon>Hyphomicrobiales</taxon>
        <taxon>Ahrensiaceae</taxon>
        <taxon>Pseudahrensia</taxon>
    </lineage>
</organism>
<sequence length="80" mass="9249">MGETEQTIFTLLTTGLVLFCFGWLFRNMSRLFSADEVQQQDDFSTRMNQMLGVIRPPMAVLFTLGIPAFLYFVVRSGIWF</sequence>
<proteinExistence type="predicted"/>
<dbReference type="Proteomes" id="UP001597101">
    <property type="component" value="Unassembled WGS sequence"/>
</dbReference>
<comment type="caution">
    <text evidence="2">The sequence shown here is derived from an EMBL/GenBank/DDBJ whole genome shotgun (WGS) entry which is preliminary data.</text>
</comment>
<keyword evidence="1" id="KW-0472">Membrane</keyword>
<evidence type="ECO:0000256" key="1">
    <source>
        <dbReference type="SAM" id="Phobius"/>
    </source>
</evidence>
<dbReference type="RefSeq" id="WP_377212261.1">
    <property type="nucleotide sequence ID" value="NZ_JBHTJV010000005.1"/>
</dbReference>
<keyword evidence="1" id="KW-0812">Transmembrane</keyword>
<accession>A0ABW3FHV7</accession>
<protein>
    <submittedName>
        <fullName evidence="2">Uncharacterized protein</fullName>
    </submittedName>
</protein>
<name>A0ABW3FHV7_9HYPH</name>
<dbReference type="EMBL" id="JBHTJV010000005">
    <property type="protein sequence ID" value="MFD0916406.1"/>
    <property type="molecule type" value="Genomic_DNA"/>
</dbReference>